<evidence type="ECO:0000313" key="2">
    <source>
        <dbReference type="EMBL" id="KAE9384771.1"/>
    </source>
</evidence>
<evidence type="ECO:0000256" key="1">
    <source>
        <dbReference type="SAM" id="MobiDB-lite"/>
    </source>
</evidence>
<dbReference type="Proteomes" id="UP000799118">
    <property type="component" value="Unassembled WGS sequence"/>
</dbReference>
<organism evidence="2 3">
    <name type="scientific">Gymnopus androsaceus JB14</name>
    <dbReference type="NCBI Taxonomy" id="1447944"/>
    <lineage>
        <taxon>Eukaryota</taxon>
        <taxon>Fungi</taxon>
        <taxon>Dikarya</taxon>
        <taxon>Basidiomycota</taxon>
        <taxon>Agaricomycotina</taxon>
        <taxon>Agaricomycetes</taxon>
        <taxon>Agaricomycetidae</taxon>
        <taxon>Agaricales</taxon>
        <taxon>Marasmiineae</taxon>
        <taxon>Omphalotaceae</taxon>
        <taxon>Gymnopus</taxon>
    </lineage>
</organism>
<sequence>MTSSPPHPRKRVKSTHIETETEIIKPEAEIITFFCNVIKPPSSAPARGRKPTKPKEEYEEKNPFTLETSATFSSLLVAISCVMGCSAVAIDHNLIRWKCQNAAATAKPLILGGEIGFKSLVLQMKAQKPAGHVVMLYMPKFTATFDDQLHVYLNELNMKYPMGTHPLFPTKQVYVQPGAGYIFELMYLRKSCWANAMAKSEATSDAPPHSSHFNVGHCIRNIPAAPTPVPVLVPAPIPAPAPATPAGGILANIGLGGSNLTDLLTLGLMNQMFSGRCLPRVPSSILAASGPQPTVRSLPPSPSKVGVSVDVPLEDFCRYYKISDEHWGKLQCLGYKPGDANIPKVPDSKWEEEEYKVPFLSVMHMKDSHKRFVLDVRSGVWDCFREDGF</sequence>
<evidence type="ECO:0000313" key="3">
    <source>
        <dbReference type="Proteomes" id="UP000799118"/>
    </source>
</evidence>
<gene>
    <name evidence="2" type="ORF">BT96DRAFT_982218</name>
</gene>
<feature type="compositionally biased region" description="Basic and acidic residues" evidence="1">
    <location>
        <begin position="53"/>
        <end position="62"/>
    </location>
</feature>
<keyword evidence="3" id="KW-1185">Reference proteome</keyword>
<name>A0A6A4GGX8_9AGAR</name>
<protein>
    <submittedName>
        <fullName evidence="2">Uncharacterized protein</fullName>
    </submittedName>
</protein>
<dbReference type="EMBL" id="ML770084">
    <property type="protein sequence ID" value="KAE9384771.1"/>
    <property type="molecule type" value="Genomic_DNA"/>
</dbReference>
<reference evidence="2" key="1">
    <citation type="journal article" date="2019" name="Environ. Microbiol.">
        <title>Fungal ecological strategies reflected in gene transcription - a case study of two litter decomposers.</title>
        <authorList>
            <person name="Barbi F."/>
            <person name="Kohler A."/>
            <person name="Barry K."/>
            <person name="Baskaran P."/>
            <person name="Daum C."/>
            <person name="Fauchery L."/>
            <person name="Ihrmark K."/>
            <person name="Kuo A."/>
            <person name="LaButti K."/>
            <person name="Lipzen A."/>
            <person name="Morin E."/>
            <person name="Grigoriev I.V."/>
            <person name="Henrissat B."/>
            <person name="Lindahl B."/>
            <person name="Martin F."/>
        </authorList>
    </citation>
    <scope>NUCLEOTIDE SEQUENCE</scope>
    <source>
        <strain evidence="2">JB14</strain>
    </source>
</reference>
<accession>A0A6A4GGX8</accession>
<feature type="region of interest" description="Disordered" evidence="1">
    <location>
        <begin position="42"/>
        <end position="62"/>
    </location>
</feature>
<proteinExistence type="predicted"/>
<dbReference type="AlphaFoldDB" id="A0A6A4GGX8"/>
<dbReference type="OrthoDB" id="3069791at2759"/>